<name>A0A1Z4LR27_9CYAN</name>
<sequence>MLQMTDSLSDLKVNIDSISDFSWSDLKEVADSALFKTTGKYLSDIEIKVLQASWMHKTYEEMAISYGYSAEYLNKDVGNKLWHKLSQALGEKVTKKNFQSALRRVFDKKKNLIATEFREELIITPQIKQIPFPESSIAPDSNFYIERNNLENICYETINKPGSLIRIKAPKLMGKTSLTNRIIANAKSQNYQTVYLDLSSVERKILTDLEKFLRWLCCMASRQLKLENQLNDYWDSDILGSNDNCTVYFEEYLLTEIDSPIVLALDNVDKIFAYTEVIEDFFGMLRSWHERAKISEIWQQLRLVLAHSTEVYVPLDINQSPFNAGVPVELLEFNQQQVEKLVVIHGLDWNETQVQQLIKLVGGHPFLLRLAMYEISTKNFDLKKILQEASTEAGIYSNHLRGYLDILQKSDEMADAFKLVVNSNSPVELNSILIYKLHSMGLVEILDNCVKPSCHLYRDYFQRVLV</sequence>
<evidence type="ECO:0000313" key="2">
    <source>
        <dbReference type="EMBL" id="BAY83690.1"/>
    </source>
</evidence>
<dbReference type="Pfam" id="PF14516">
    <property type="entry name" value="AAA_35"/>
    <property type="match status" value="1"/>
</dbReference>
<feature type="domain" description="vWA-MoxR associated protein N-terminal HTH" evidence="1">
    <location>
        <begin position="23"/>
        <end position="104"/>
    </location>
</feature>
<evidence type="ECO:0000259" key="1">
    <source>
        <dbReference type="Pfam" id="PF26355"/>
    </source>
</evidence>
<dbReference type="OrthoDB" id="5522963at2"/>
<dbReference type="Gene3D" id="3.40.50.300">
    <property type="entry name" value="P-loop containing nucleotide triphosphate hydrolases"/>
    <property type="match status" value="1"/>
</dbReference>
<reference evidence="2 3" key="1">
    <citation type="submission" date="2017-06" db="EMBL/GenBank/DDBJ databases">
        <title>Genome sequencing of cyanobaciteial culture collection at National Institute for Environmental Studies (NIES).</title>
        <authorList>
            <person name="Hirose Y."/>
            <person name="Shimura Y."/>
            <person name="Fujisawa T."/>
            <person name="Nakamura Y."/>
            <person name="Kawachi M."/>
        </authorList>
    </citation>
    <scope>NUCLEOTIDE SEQUENCE [LARGE SCALE GENOMIC DNA]</scope>
    <source>
        <strain evidence="2 3">NIES-267</strain>
    </source>
</reference>
<organism evidence="2 3">
    <name type="scientific">Calothrix parasitica NIES-267</name>
    <dbReference type="NCBI Taxonomy" id="1973488"/>
    <lineage>
        <taxon>Bacteria</taxon>
        <taxon>Bacillati</taxon>
        <taxon>Cyanobacteriota</taxon>
        <taxon>Cyanophyceae</taxon>
        <taxon>Nostocales</taxon>
        <taxon>Calotrichaceae</taxon>
        <taxon>Calothrix</taxon>
    </lineage>
</organism>
<dbReference type="AlphaFoldDB" id="A0A1Z4LR27"/>
<dbReference type="SUPFAM" id="SSF52540">
    <property type="entry name" value="P-loop containing nucleoside triphosphate hydrolases"/>
    <property type="match status" value="1"/>
</dbReference>
<dbReference type="EMBL" id="AP018227">
    <property type="protein sequence ID" value="BAY83690.1"/>
    <property type="molecule type" value="Genomic_DNA"/>
</dbReference>
<gene>
    <name evidence="2" type="ORF">NIES267_31810</name>
</gene>
<evidence type="ECO:0000313" key="3">
    <source>
        <dbReference type="Proteomes" id="UP000218418"/>
    </source>
</evidence>
<keyword evidence="3" id="KW-1185">Reference proteome</keyword>
<dbReference type="Pfam" id="PF26355">
    <property type="entry name" value="HTH_VMAP-M9"/>
    <property type="match status" value="1"/>
</dbReference>
<dbReference type="InterPro" id="IPR058651">
    <property type="entry name" value="HTH_VMAP-M9"/>
</dbReference>
<accession>A0A1Z4LR27</accession>
<dbReference type="Proteomes" id="UP000218418">
    <property type="component" value="Chromosome"/>
</dbReference>
<protein>
    <recommendedName>
        <fullName evidence="1">vWA-MoxR associated protein N-terminal HTH domain-containing protein</fullName>
    </recommendedName>
</protein>
<proteinExistence type="predicted"/>
<dbReference type="InterPro" id="IPR027417">
    <property type="entry name" value="P-loop_NTPase"/>
</dbReference>